<dbReference type="CDD" id="cd03401">
    <property type="entry name" value="SPFH_prohibitin"/>
    <property type="match status" value="1"/>
</dbReference>
<dbReference type="PANTHER" id="PTHR23222:SF0">
    <property type="entry name" value="PROHIBITIN 1"/>
    <property type="match status" value="1"/>
</dbReference>
<keyword evidence="1" id="KW-0732">Signal</keyword>
<gene>
    <name evidence="3" type="ORF">A2227_06950</name>
</gene>
<dbReference type="PROSITE" id="PS51257">
    <property type="entry name" value="PROKAR_LIPOPROTEIN"/>
    <property type="match status" value="1"/>
</dbReference>
<sequence length="345" mass="38559">MKKHVMSFLAAVFLLPVFFGCMPHTTGETEIGVRTRKIAIFGDKGVEDKAYPPGSTYFFLPFVNDWDTFDAKLQNVEMTLEQGKGDRASRDDLPFKTIDGNDVGLDVIIVYRIDPAKAPYIRQHVAPNDRTLRQKIFRAVARSKPRDIFGELTTEEFYVAEKRDQQAEKARAALHEILDPMGIIVERVLTKDYRFNPEYQKAIEDKKIADQEVGKNRSAQHAAFEDYKKKVEDAQGEVNKAMAEVDGQFRKAKIEVDAYYDQQANIAKAIRAEGIAEAKAIDEMNKALSGSGGEAIVKLRLAEALQGKKIFLLPVGGEGGMNLKTTNVNELLNVMGLQKVAQDGK</sequence>
<proteinExistence type="predicted"/>
<feature type="chain" id="PRO_5009521179" description="Band 7 domain-containing protein" evidence="1">
    <location>
        <begin position="20"/>
        <end position="345"/>
    </location>
</feature>
<dbReference type="EMBL" id="MFGB01000023">
    <property type="protein sequence ID" value="OGF25058.1"/>
    <property type="molecule type" value="Genomic_DNA"/>
</dbReference>
<dbReference type="SUPFAM" id="SSF117892">
    <property type="entry name" value="Band 7/SPFH domain"/>
    <property type="match status" value="1"/>
</dbReference>
<dbReference type="InterPro" id="IPR000163">
    <property type="entry name" value="Prohibitin"/>
</dbReference>
<evidence type="ECO:0000313" key="4">
    <source>
        <dbReference type="Proteomes" id="UP000178367"/>
    </source>
</evidence>
<feature type="signal peptide" evidence="1">
    <location>
        <begin position="1"/>
        <end position="19"/>
    </location>
</feature>
<evidence type="ECO:0000259" key="2">
    <source>
        <dbReference type="SMART" id="SM00244"/>
    </source>
</evidence>
<organism evidence="3 4">
    <name type="scientific">Candidatus Falkowbacteria bacterium RIFOXYA2_FULL_47_19</name>
    <dbReference type="NCBI Taxonomy" id="1797994"/>
    <lineage>
        <taxon>Bacteria</taxon>
        <taxon>Candidatus Falkowiibacteriota</taxon>
    </lineage>
</organism>
<dbReference type="PANTHER" id="PTHR23222">
    <property type="entry name" value="PROHIBITIN"/>
    <property type="match status" value="1"/>
</dbReference>
<dbReference type="InterPro" id="IPR036013">
    <property type="entry name" value="Band_7/SPFH_dom_sf"/>
</dbReference>
<reference evidence="3 4" key="1">
    <citation type="journal article" date="2016" name="Nat. Commun.">
        <title>Thousands of microbial genomes shed light on interconnected biogeochemical processes in an aquifer system.</title>
        <authorList>
            <person name="Anantharaman K."/>
            <person name="Brown C.T."/>
            <person name="Hug L.A."/>
            <person name="Sharon I."/>
            <person name="Castelle C.J."/>
            <person name="Probst A.J."/>
            <person name="Thomas B.C."/>
            <person name="Singh A."/>
            <person name="Wilkins M.J."/>
            <person name="Karaoz U."/>
            <person name="Brodie E.L."/>
            <person name="Williams K.H."/>
            <person name="Hubbard S.S."/>
            <person name="Banfield J.F."/>
        </authorList>
    </citation>
    <scope>NUCLEOTIDE SEQUENCE [LARGE SCALE GENOMIC DNA]</scope>
</reference>
<evidence type="ECO:0000313" key="3">
    <source>
        <dbReference type="EMBL" id="OGF25058.1"/>
    </source>
</evidence>
<name>A0A1F5SED2_9BACT</name>
<dbReference type="GO" id="GO:0016020">
    <property type="term" value="C:membrane"/>
    <property type="evidence" value="ECO:0007669"/>
    <property type="project" value="InterPro"/>
</dbReference>
<dbReference type="AlphaFoldDB" id="A0A1F5SED2"/>
<accession>A0A1F5SED2</accession>
<feature type="domain" description="Band 7" evidence="2">
    <location>
        <begin position="26"/>
        <end position="207"/>
    </location>
</feature>
<dbReference type="InterPro" id="IPR001107">
    <property type="entry name" value="Band_7"/>
</dbReference>
<dbReference type="Proteomes" id="UP000178367">
    <property type="component" value="Unassembled WGS sequence"/>
</dbReference>
<dbReference type="STRING" id="1797994.A2227_06950"/>
<dbReference type="Gene3D" id="3.30.479.30">
    <property type="entry name" value="Band 7 domain"/>
    <property type="match status" value="1"/>
</dbReference>
<protein>
    <recommendedName>
        <fullName evidence="2">Band 7 domain-containing protein</fullName>
    </recommendedName>
</protein>
<evidence type="ECO:0000256" key="1">
    <source>
        <dbReference type="SAM" id="SignalP"/>
    </source>
</evidence>
<dbReference type="Pfam" id="PF01145">
    <property type="entry name" value="Band_7"/>
    <property type="match status" value="1"/>
</dbReference>
<comment type="caution">
    <text evidence="3">The sequence shown here is derived from an EMBL/GenBank/DDBJ whole genome shotgun (WGS) entry which is preliminary data.</text>
</comment>
<dbReference type="SMART" id="SM00244">
    <property type="entry name" value="PHB"/>
    <property type="match status" value="1"/>
</dbReference>